<comment type="caution">
    <text evidence="1">The sequence shown here is derived from an EMBL/GenBank/DDBJ whole genome shotgun (WGS) entry which is preliminary data.</text>
</comment>
<gene>
    <name evidence="1" type="ORF">R3W88_001921</name>
</gene>
<accession>A0AAV9MMC4</accession>
<dbReference type="AlphaFoldDB" id="A0AAV9MMC4"/>
<protein>
    <recommendedName>
        <fullName evidence="3">CCHC-type domain-containing protein</fullName>
    </recommendedName>
</protein>
<dbReference type="EMBL" id="JAWPEI010000001">
    <property type="protein sequence ID" value="KAK4738224.1"/>
    <property type="molecule type" value="Genomic_DNA"/>
</dbReference>
<keyword evidence="2" id="KW-1185">Reference proteome</keyword>
<name>A0AAV9MMC4_9SOLN</name>
<dbReference type="Proteomes" id="UP001311915">
    <property type="component" value="Unassembled WGS sequence"/>
</dbReference>
<evidence type="ECO:0000313" key="1">
    <source>
        <dbReference type="EMBL" id="KAK4738224.1"/>
    </source>
</evidence>
<organism evidence="1 2">
    <name type="scientific">Solanum pinnatisectum</name>
    <name type="common">tansyleaf nightshade</name>
    <dbReference type="NCBI Taxonomy" id="50273"/>
    <lineage>
        <taxon>Eukaryota</taxon>
        <taxon>Viridiplantae</taxon>
        <taxon>Streptophyta</taxon>
        <taxon>Embryophyta</taxon>
        <taxon>Tracheophyta</taxon>
        <taxon>Spermatophyta</taxon>
        <taxon>Magnoliopsida</taxon>
        <taxon>eudicotyledons</taxon>
        <taxon>Gunneridae</taxon>
        <taxon>Pentapetalae</taxon>
        <taxon>asterids</taxon>
        <taxon>lamiids</taxon>
        <taxon>Solanales</taxon>
        <taxon>Solanaceae</taxon>
        <taxon>Solanoideae</taxon>
        <taxon>Solaneae</taxon>
        <taxon>Solanum</taxon>
    </lineage>
</organism>
<reference evidence="1 2" key="1">
    <citation type="submission" date="2023-10" db="EMBL/GenBank/DDBJ databases">
        <title>Genome-Wide Identification Analysis in wild type Solanum Pinnatisectum Reveals Some Genes Defensing Phytophthora Infestans.</title>
        <authorList>
            <person name="Sun C."/>
        </authorList>
    </citation>
    <scope>NUCLEOTIDE SEQUENCE [LARGE SCALE GENOMIC DNA]</scope>
    <source>
        <strain evidence="1">LQN</strain>
        <tissue evidence="1">Leaf</tissue>
    </source>
</reference>
<evidence type="ECO:0008006" key="3">
    <source>
        <dbReference type="Google" id="ProtNLM"/>
    </source>
</evidence>
<proteinExistence type="predicted"/>
<evidence type="ECO:0000313" key="2">
    <source>
        <dbReference type="Proteomes" id="UP001311915"/>
    </source>
</evidence>
<sequence>MASYLGQVESFNDKFDYLSSTDKLDNKETQRDRFFMVLVLIGLRADLTSVHDQILSSLFVPTLEEIFIRLLCITSTPLEVNSYDVSIMVVQTNNFQGGYKKGKWRNNKHCTHCYKGGHVRKECRLLFLHCTHCNKGGQVREEGRLLHGKPPRNNDCPRHTANMAQMEMVFCLHLKSWMDHLNHYNWSKLK</sequence>